<dbReference type="InterPro" id="IPR036186">
    <property type="entry name" value="Serpin_sf"/>
</dbReference>
<reference evidence="4" key="2">
    <citation type="submission" date="2022-03" db="EMBL/GenBank/DDBJ databases">
        <title>Draft title - Genomic analysis of global carrot germplasm unveils the trajectory of domestication and the origin of high carotenoid orange carrot.</title>
        <authorList>
            <person name="Iorizzo M."/>
            <person name="Ellison S."/>
            <person name="Senalik D."/>
            <person name="Macko-Podgorni A."/>
            <person name="Grzebelus D."/>
            <person name="Bostan H."/>
            <person name="Rolling W."/>
            <person name="Curaba J."/>
            <person name="Simon P."/>
        </authorList>
    </citation>
    <scope>NUCLEOTIDE SEQUENCE</scope>
    <source>
        <tissue evidence="4">Leaf</tissue>
    </source>
</reference>
<evidence type="ECO:0000313" key="5">
    <source>
        <dbReference type="Proteomes" id="UP000077755"/>
    </source>
</evidence>
<name>A0AAF1AJU8_DAUCS</name>
<evidence type="ECO:0000259" key="3">
    <source>
        <dbReference type="SMART" id="SM00093"/>
    </source>
</evidence>
<dbReference type="GO" id="GO:0004867">
    <property type="term" value="F:serine-type endopeptidase inhibitor activity"/>
    <property type="evidence" value="ECO:0007669"/>
    <property type="project" value="InterPro"/>
</dbReference>
<keyword evidence="5" id="KW-1185">Reference proteome</keyword>
<accession>A0AAF1AJU8</accession>
<dbReference type="InterPro" id="IPR000215">
    <property type="entry name" value="Serpin_fam"/>
</dbReference>
<sequence>MTQNNSRYHEHGFQQFSYFPMTRNNYPGLDQGPRKNQVDVSLTLAKHLLLNYGQDSNLVFSPISIQVVLSLLAAGSSGETRDQLLSFLKAESVDELNSVYALLVDVVFADGSSSGGPRVSVANAVWLDESLSFKPSFQHVAETMYKAASHRVDFQNKAEEVKHLVNSWVEKETCGLIKNILNSVERSTQLILANALYFKGEWSSPFDEYDTRNYDFYLLNSSSTQVPFMTSNKNQYISVFDGFKVLGLPYKQARNQSWEKRLSFSMYIFLPDAKDGLPALVERAGSEPGFLDRYVPSRRVEVGKFRIPKFKFEYNIEASKALKSLGLVSLFGPSGGLGEMVSNSLPLFVSQIMHKSFIEVDEKGTEAAAATVVCMATGSSCVPRVKVVIDFVADHPFLFVIRENATGMVEFMGHVLNPSVHA</sequence>
<dbReference type="AlphaFoldDB" id="A0AAF1AJU8"/>
<gene>
    <name evidence="4" type="ORF">DCAR_0105052</name>
</gene>
<dbReference type="PANTHER" id="PTHR11461:SF315">
    <property type="entry name" value="SERPIN-Z3-LIKE"/>
    <property type="match status" value="1"/>
</dbReference>
<dbReference type="InterPro" id="IPR023795">
    <property type="entry name" value="Serpin_CS"/>
</dbReference>
<organism evidence="4 5">
    <name type="scientific">Daucus carota subsp. sativus</name>
    <name type="common">Carrot</name>
    <dbReference type="NCBI Taxonomy" id="79200"/>
    <lineage>
        <taxon>Eukaryota</taxon>
        <taxon>Viridiplantae</taxon>
        <taxon>Streptophyta</taxon>
        <taxon>Embryophyta</taxon>
        <taxon>Tracheophyta</taxon>
        <taxon>Spermatophyta</taxon>
        <taxon>Magnoliopsida</taxon>
        <taxon>eudicotyledons</taxon>
        <taxon>Gunneridae</taxon>
        <taxon>Pentapetalae</taxon>
        <taxon>asterids</taxon>
        <taxon>campanulids</taxon>
        <taxon>Apiales</taxon>
        <taxon>Apiaceae</taxon>
        <taxon>Apioideae</taxon>
        <taxon>Scandiceae</taxon>
        <taxon>Daucinae</taxon>
        <taxon>Daucus</taxon>
        <taxon>Daucus sect. Daucus</taxon>
    </lineage>
</organism>
<evidence type="ECO:0000256" key="2">
    <source>
        <dbReference type="RuleBase" id="RU000411"/>
    </source>
</evidence>
<dbReference type="EMBL" id="CP093343">
    <property type="protein sequence ID" value="WOG85859.1"/>
    <property type="molecule type" value="Genomic_DNA"/>
</dbReference>
<dbReference type="InterPro" id="IPR042178">
    <property type="entry name" value="Serpin_sf_1"/>
</dbReference>
<protein>
    <recommendedName>
        <fullName evidence="3">Serpin domain-containing protein</fullName>
    </recommendedName>
</protein>
<dbReference type="SMART" id="SM00093">
    <property type="entry name" value="SERPIN"/>
    <property type="match status" value="1"/>
</dbReference>
<dbReference type="InterPro" id="IPR042185">
    <property type="entry name" value="Serpin_sf_2"/>
</dbReference>
<dbReference type="PANTHER" id="PTHR11461">
    <property type="entry name" value="SERINE PROTEASE INHIBITOR, SERPIN"/>
    <property type="match status" value="1"/>
</dbReference>
<feature type="domain" description="Serpin" evidence="3">
    <location>
        <begin position="42"/>
        <end position="418"/>
    </location>
</feature>
<comment type="similarity">
    <text evidence="1 2">Belongs to the serpin family.</text>
</comment>
<dbReference type="Pfam" id="PF00079">
    <property type="entry name" value="Serpin"/>
    <property type="match status" value="1"/>
</dbReference>
<dbReference type="CDD" id="cd02043">
    <property type="entry name" value="serpinP_plants"/>
    <property type="match status" value="1"/>
</dbReference>
<evidence type="ECO:0000256" key="1">
    <source>
        <dbReference type="ARBA" id="ARBA00009500"/>
    </source>
</evidence>
<dbReference type="SUPFAM" id="SSF56574">
    <property type="entry name" value="Serpins"/>
    <property type="match status" value="1"/>
</dbReference>
<dbReference type="Gene3D" id="3.30.497.10">
    <property type="entry name" value="Antithrombin, subunit I, domain 2"/>
    <property type="match status" value="1"/>
</dbReference>
<dbReference type="InterPro" id="IPR023796">
    <property type="entry name" value="Serpin_dom"/>
</dbReference>
<evidence type="ECO:0000313" key="4">
    <source>
        <dbReference type="EMBL" id="WOG85859.1"/>
    </source>
</evidence>
<dbReference type="PROSITE" id="PS00284">
    <property type="entry name" value="SERPIN"/>
    <property type="match status" value="1"/>
</dbReference>
<reference evidence="4" key="1">
    <citation type="journal article" date="2016" name="Nat. Genet.">
        <title>A high-quality carrot genome assembly provides new insights into carotenoid accumulation and asterid genome evolution.</title>
        <authorList>
            <person name="Iorizzo M."/>
            <person name="Ellison S."/>
            <person name="Senalik D."/>
            <person name="Zeng P."/>
            <person name="Satapoomin P."/>
            <person name="Huang J."/>
            <person name="Bowman M."/>
            <person name="Iovene M."/>
            <person name="Sanseverino W."/>
            <person name="Cavagnaro P."/>
            <person name="Yildiz M."/>
            <person name="Macko-Podgorni A."/>
            <person name="Moranska E."/>
            <person name="Grzebelus E."/>
            <person name="Grzebelus D."/>
            <person name="Ashrafi H."/>
            <person name="Zheng Z."/>
            <person name="Cheng S."/>
            <person name="Spooner D."/>
            <person name="Van Deynze A."/>
            <person name="Simon P."/>
        </authorList>
    </citation>
    <scope>NUCLEOTIDE SEQUENCE</scope>
    <source>
        <tissue evidence="4">Leaf</tissue>
    </source>
</reference>
<dbReference type="Gene3D" id="2.30.39.10">
    <property type="entry name" value="Alpha-1-antitrypsin, domain 1"/>
    <property type="match status" value="1"/>
</dbReference>
<dbReference type="Proteomes" id="UP000077755">
    <property type="component" value="Chromosome 1"/>
</dbReference>
<dbReference type="GO" id="GO:0005615">
    <property type="term" value="C:extracellular space"/>
    <property type="evidence" value="ECO:0007669"/>
    <property type="project" value="InterPro"/>
</dbReference>
<proteinExistence type="inferred from homology"/>